<evidence type="ECO:0000256" key="5">
    <source>
        <dbReference type="ARBA" id="ARBA00023155"/>
    </source>
</evidence>
<dbReference type="OMA" id="NAMTGFG"/>
<dbReference type="STRING" id="51511.ENSCSAVP00000010935"/>
<dbReference type="InterPro" id="IPR009057">
    <property type="entry name" value="Homeodomain-like_sf"/>
</dbReference>
<dbReference type="PROSITE" id="PS00027">
    <property type="entry name" value="HOMEOBOX_1"/>
    <property type="match status" value="1"/>
</dbReference>
<dbReference type="Gene3D" id="1.10.10.60">
    <property type="entry name" value="Homeodomain-like"/>
    <property type="match status" value="1"/>
</dbReference>
<evidence type="ECO:0000313" key="11">
    <source>
        <dbReference type="Ensembl" id="ENSCSAVP00000010935.1"/>
    </source>
</evidence>
<dbReference type="GO" id="GO:0005634">
    <property type="term" value="C:nucleus"/>
    <property type="evidence" value="ECO:0007669"/>
    <property type="project" value="UniProtKB-SubCell"/>
</dbReference>
<feature type="region of interest" description="Disordered" evidence="9">
    <location>
        <begin position="457"/>
        <end position="490"/>
    </location>
</feature>
<reference evidence="12" key="1">
    <citation type="submission" date="2003-08" db="EMBL/GenBank/DDBJ databases">
        <authorList>
            <person name="Birren B."/>
            <person name="Nusbaum C."/>
            <person name="Abebe A."/>
            <person name="Abouelleil A."/>
            <person name="Adekoya E."/>
            <person name="Ait-zahra M."/>
            <person name="Allen N."/>
            <person name="Allen T."/>
            <person name="An P."/>
            <person name="Anderson M."/>
            <person name="Anderson S."/>
            <person name="Arachchi H."/>
            <person name="Armbruster J."/>
            <person name="Bachantsang P."/>
            <person name="Baldwin J."/>
            <person name="Barry A."/>
            <person name="Bayul T."/>
            <person name="Blitshsteyn B."/>
            <person name="Bloom T."/>
            <person name="Blye J."/>
            <person name="Boguslavskiy L."/>
            <person name="Borowsky M."/>
            <person name="Boukhgalter B."/>
            <person name="Brunache A."/>
            <person name="Butler J."/>
            <person name="Calixte N."/>
            <person name="Calvo S."/>
            <person name="Camarata J."/>
            <person name="Campo K."/>
            <person name="Chang J."/>
            <person name="Cheshatsang Y."/>
            <person name="Citroen M."/>
            <person name="Collymore A."/>
            <person name="Considine T."/>
            <person name="Cook A."/>
            <person name="Cooke P."/>
            <person name="Corum B."/>
            <person name="Cuomo C."/>
            <person name="David R."/>
            <person name="Dawoe T."/>
            <person name="Degray S."/>
            <person name="Dodge S."/>
            <person name="Dooley K."/>
            <person name="Dorje P."/>
            <person name="Dorjee K."/>
            <person name="Dorris L."/>
            <person name="Duffey N."/>
            <person name="Dupes A."/>
            <person name="Elkins T."/>
            <person name="Engels R."/>
            <person name="Erickson J."/>
            <person name="Farina A."/>
            <person name="Faro S."/>
            <person name="Ferreira P."/>
            <person name="Fischer H."/>
            <person name="Fitzgerald M."/>
            <person name="Foley K."/>
            <person name="Gage D."/>
            <person name="Galagan J."/>
            <person name="Gearin G."/>
            <person name="Gnerre S."/>
            <person name="Gnirke A."/>
            <person name="Goyette A."/>
            <person name="Graham J."/>
            <person name="Grandbois E."/>
            <person name="Gyaltsen K."/>
            <person name="Hafez N."/>
            <person name="Hagopian D."/>
            <person name="Hagos B."/>
            <person name="Hall J."/>
            <person name="Hatcher B."/>
            <person name="Heller A."/>
            <person name="Higgins H."/>
            <person name="Honan T."/>
            <person name="Horn A."/>
            <person name="Houde N."/>
            <person name="Hughes L."/>
            <person name="Hulme W."/>
            <person name="Husby E."/>
            <person name="Iliev I."/>
            <person name="Jaffe D."/>
            <person name="Jones C."/>
            <person name="Kamal M."/>
            <person name="Kamat A."/>
            <person name="Kamvysselis M."/>
            <person name="Karlsson E."/>
            <person name="Kells C."/>
            <person name="Kieu A."/>
            <person name="Kisner P."/>
            <person name="Kodira C."/>
            <person name="Kulbokas E."/>
            <person name="Labutti K."/>
            <person name="Lama D."/>
            <person name="Landers T."/>
            <person name="Leger J."/>
            <person name="Levine S."/>
            <person name="Lewis D."/>
            <person name="Lewis T."/>
            <person name="Lindblad-toh K."/>
            <person name="Liu X."/>
            <person name="Lokyitsang T."/>
            <person name="Lokyitsang Y."/>
            <person name="Lucien O."/>
            <person name="Lui A."/>
            <person name="Ma L.J."/>
            <person name="Mabbitt R."/>
            <person name="Macdonald J."/>
            <person name="Maclean C."/>
            <person name="Major J."/>
            <person name="Manning J."/>
            <person name="Marabella R."/>
            <person name="Maru K."/>
            <person name="Matthews C."/>
            <person name="Mauceli E."/>
            <person name="Mccarthy M."/>
            <person name="Mcdonough S."/>
            <person name="Mcghee T."/>
            <person name="Meldrim J."/>
            <person name="Meneus L."/>
            <person name="Mesirov J."/>
            <person name="Mihalev A."/>
            <person name="Mihova T."/>
            <person name="Mikkelsen T."/>
            <person name="Mlenga V."/>
            <person name="Moru K."/>
            <person name="Mozes J."/>
            <person name="Mulrain L."/>
            <person name="Munson G."/>
            <person name="Naylor J."/>
            <person name="Newes C."/>
            <person name="Nguyen C."/>
            <person name="Nguyen N."/>
            <person name="Nguyen T."/>
            <person name="Nicol R."/>
            <person name="Nielsen C."/>
            <person name="Nizzari M."/>
            <person name="Norbu C."/>
            <person name="Norbu N."/>
            <person name="O'donnell P."/>
            <person name="Okoawo O."/>
            <person name="O'leary S."/>
            <person name="Omotosho B."/>
            <person name="O'neill K."/>
            <person name="Osman S."/>
            <person name="Parker S."/>
            <person name="Perrin D."/>
            <person name="Phunkhang P."/>
            <person name="Piqani B."/>
            <person name="Purcell S."/>
            <person name="Rachupka T."/>
            <person name="Ramasamy U."/>
            <person name="Rameau R."/>
            <person name="Ray V."/>
            <person name="Raymond C."/>
            <person name="Retta R."/>
            <person name="Richardson S."/>
            <person name="Rise C."/>
            <person name="Rodriguez J."/>
            <person name="Rogers J."/>
            <person name="Rogov P."/>
            <person name="Rutman M."/>
            <person name="Schupbach R."/>
            <person name="Seaman C."/>
            <person name="Settipalli S."/>
            <person name="Sharpe T."/>
            <person name="Sheridan J."/>
            <person name="Sherpa N."/>
            <person name="Shi J."/>
            <person name="Smirnov S."/>
            <person name="Smith C."/>
            <person name="Sougnez C."/>
            <person name="Spencer B."/>
            <person name="Stalker J."/>
            <person name="Stange-thomann N."/>
            <person name="Stavropoulos S."/>
            <person name="Stetson K."/>
            <person name="Stone C."/>
            <person name="Stone S."/>
            <person name="Stubbs M."/>
            <person name="Talamas J."/>
            <person name="Tchuinga P."/>
            <person name="Tenzing P."/>
            <person name="Tesfaye S."/>
            <person name="Theodore J."/>
            <person name="Thoulutsang Y."/>
            <person name="Topham K."/>
            <person name="Towey S."/>
            <person name="Tsamla T."/>
            <person name="Tsomo N."/>
            <person name="Vallee D."/>
            <person name="Vassiliev H."/>
            <person name="Venkataraman V."/>
            <person name="Vinson J."/>
            <person name="Vo A."/>
            <person name="Wade C."/>
            <person name="Wang S."/>
            <person name="Wangchuk T."/>
            <person name="Wangdi T."/>
            <person name="Whittaker C."/>
            <person name="Wilkinson J."/>
            <person name="Wu Y."/>
            <person name="Wyman D."/>
            <person name="Yadav S."/>
            <person name="Yang S."/>
            <person name="Yang X."/>
            <person name="Yeager S."/>
            <person name="Yee E."/>
            <person name="Young G."/>
            <person name="Zainoun J."/>
            <person name="Zembeck L."/>
            <person name="Zimmer A."/>
            <person name="Zody M."/>
            <person name="Lander E."/>
        </authorList>
    </citation>
    <scope>NUCLEOTIDE SEQUENCE [LARGE SCALE GENOMIC DNA]</scope>
</reference>
<dbReference type="GO" id="GO:0003677">
    <property type="term" value="F:DNA binding"/>
    <property type="evidence" value="ECO:0007669"/>
    <property type="project" value="UniProtKB-UniRule"/>
</dbReference>
<proteinExistence type="inferred from homology"/>
<keyword evidence="3" id="KW-0217">Developmental protein</keyword>
<comment type="similarity">
    <text evidence="2">Belongs to the paired homeobox family. Bicoid subfamily.</text>
</comment>
<dbReference type="InterPro" id="IPR001356">
    <property type="entry name" value="HD"/>
</dbReference>
<feature type="region of interest" description="Disordered" evidence="9">
    <location>
        <begin position="81"/>
        <end position="104"/>
    </location>
</feature>
<protein>
    <recommendedName>
        <fullName evidence="10">Homeobox domain-containing protein</fullName>
    </recommendedName>
</protein>
<reference evidence="11" key="3">
    <citation type="submission" date="2025-09" db="UniProtKB">
        <authorList>
            <consortium name="Ensembl"/>
        </authorList>
    </citation>
    <scope>IDENTIFICATION</scope>
</reference>
<evidence type="ECO:0000256" key="2">
    <source>
        <dbReference type="ARBA" id="ARBA00006503"/>
    </source>
</evidence>
<dbReference type="PRINTS" id="PR00031">
    <property type="entry name" value="HTHREPRESSR"/>
</dbReference>
<comment type="subcellular location">
    <subcellularLocation>
        <location evidence="1 7 8">Nucleus</location>
    </subcellularLocation>
</comment>
<dbReference type="InParanoid" id="H2Z023"/>
<evidence type="ECO:0000256" key="4">
    <source>
        <dbReference type="ARBA" id="ARBA00023125"/>
    </source>
</evidence>
<feature type="compositionally biased region" description="Polar residues" evidence="9">
    <location>
        <begin position="464"/>
        <end position="482"/>
    </location>
</feature>
<evidence type="ECO:0000256" key="8">
    <source>
        <dbReference type="RuleBase" id="RU000682"/>
    </source>
</evidence>
<dbReference type="HOGENOM" id="CLU_556598_0_0_1"/>
<keyword evidence="12" id="KW-1185">Reference proteome</keyword>
<keyword evidence="5 7" id="KW-0371">Homeobox</keyword>
<feature type="DNA-binding region" description="Homeobox" evidence="7">
    <location>
        <begin position="267"/>
        <end position="326"/>
    </location>
</feature>
<evidence type="ECO:0000259" key="10">
    <source>
        <dbReference type="PROSITE" id="PS50071"/>
    </source>
</evidence>
<dbReference type="SMART" id="SM00389">
    <property type="entry name" value="HOX"/>
    <property type="match status" value="1"/>
</dbReference>
<evidence type="ECO:0000256" key="3">
    <source>
        <dbReference type="ARBA" id="ARBA00022473"/>
    </source>
</evidence>
<feature type="domain" description="Homeobox" evidence="10">
    <location>
        <begin position="265"/>
        <end position="325"/>
    </location>
</feature>
<dbReference type="GO" id="GO:0000981">
    <property type="term" value="F:DNA-binding transcription factor activity, RNA polymerase II-specific"/>
    <property type="evidence" value="ECO:0007669"/>
    <property type="project" value="InterPro"/>
</dbReference>
<dbReference type="CDD" id="cd00086">
    <property type="entry name" value="homeodomain"/>
    <property type="match status" value="1"/>
</dbReference>
<dbReference type="InterPro" id="IPR017970">
    <property type="entry name" value="Homeobox_CS"/>
</dbReference>
<evidence type="ECO:0000256" key="7">
    <source>
        <dbReference type="PROSITE-ProRule" id="PRU00108"/>
    </source>
</evidence>
<accession>H2Z023</accession>
<dbReference type="eggNOG" id="KOG0490">
    <property type="taxonomic scope" value="Eukaryota"/>
</dbReference>
<dbReference type="SUPFAM" id="SSF46689">
    <property type="entry name" value="Homeodomain-like"/>
    <property type="match status" value="1"/>
</dbReference>
<feature type="region of interest" description="Disordered" evidence="9">
    <location>
        <begin position="161"/>
        <end position="252"/>
    </location>
</feature>
<feature type="compositionally biased region" description="Polar residues" evidence="9">
    <location>
        <begin position="223"/>
        <end position="250"/>
    </location>
</feature>
<dbReference type="Ensembl" id="ENSCSAVT00000011066.1">
    <property type="protein sequence ID" value="ENSCSAVP00000010935.1"/>
    <property type="gene ID" value="ENSCSAVG00000006406.1"/>
</dbReference>
<feature type="compositionally biased region" description="Polar residues" evidence="9">
    <location>
        <begin position="162"/>
        <end position="190"/>
    </location>
</feature>
<dbReference type="Proteomes" id="UP000007875">
    <property type="component" value="Unassembled WGS sequence"/>
</dbReference>
<dbReference type="PANTHER" id="PTHR46770:SF1">
    <property type="entry name" value="HOMEOBOX PROTEIN ORTHOPEDIA"/>
    <property type="match status" value="1"/>
</dbReference>
<dbReference type="Pfam" id="PF00046">
    <property type="entry name" value="Homeodomain"/>
    <property type="match status" value="1"/>
</dbReference>
<sequence>MDPVTLQPSKTVSQGNKVYLADTEQMFGQSDQTWQENCDSTASCQFENIKQTHYPYSDRNVERCQFDSYHFEGEANFPWGYEVSGTEDGNDAESPTNGASNESMTFTSSYDRYMEISYDCDTSTSEYEKEQVEQIPISKNFDHFDPKLLALQKFVENRGSKKTWNNNTQSCNPAQTAQNTQTKNLATVKSQTKEKPTSETQKNTEPTIKARPVKENIKESVKSNDQPNNHTSKPLHTKQQNQKAKTSTKTIELKKQEVLKKAEVAKSKRHRTRFAPSQLSELERSFSSTHYPDIFMREEIAHRIGLTESRVQVWFQNRRAKWKKRKAATSCSNSWPFQAAPAGNGFPFSGQVYQNSPGSTMAAAFANESFYALQNSGESNWMANAMTGFGKDVSYGSNCMTPSAFPGQQVMDMTSRVNDDVTNHTHDDVYAYGEYHPSTAAYPPKSFYPPDDVTREFPHKRGTHSPTKNHATQRPFPLQNNPMPLYGTHY</sequence>
<feature type="compositionally biased region" description="Basic and acidic residues" evidence="9">
    <location>
        <begin position="212"/>
        <end position="222"/>
    </location>
</feature>
<feature type="compositionally biased region" description="Polar residues" evidence="9">
    <location>
        <begin position="93"/>
        <end position="104"/>
    </location>
</feature>
<dbReference type="InterPro" id="IPR000047">
    <property type="entry name" value="HTH_motif"/>
</dbReference>
<keyword evidence="4 7" id="KW-0238">DNA-binding</keyword>
<dbReference type="GeneTree" id="ENSGT00940000170167"/>
<reference evidence="11" key="2">
    <citation type="submission" date="2025-08" db="UniProtKB">
        <authorList>
            <consortium name="Ensembl"/>
        </authorList>
    </citation>
    <scope>IDENTIFICATION</scope>
</reference>
<organism evidence="11 12">
    <name type="scientific">Ciona savignyi</name>
    <name type="common">Pacific transparent sea squirt</name>
    <dbReference type="NCBI Taxonomy" id="51511"/>
    <lineage>
        <taxon>Eukaryota</taxon>
        <taxon>Metazoa</taxon>
        <taxon>Chordata</taxon>
        <taxon>Tunicata</taxon>
        <taxon>Ascidiacea</taxon>
        <taxon>Phlebobranchia</taxon>
        <taxon>Cionidae</taxon>
        <taxon>Ciona</taxon>
    </lineage>
</organism>
<dbReference type="FunFam" id="1.10.10.60:FF:000057">
    <property type="entry name" value="Short stature homeobox 2"/>
    <property type="match status" value="1"/>
</dbReference>
<evidence type="ECO:0000256" key="1">
    <source>
        <dbReference type="ARBA" id="ARBA00004123"/>
    </source>
</evidence>
<dbReference type="PANTHER" id="PTHR46770">
    <property type="entry name" value="HOMEOBOX PROTEIN ORTHOPEDIA"/>
    <property type="match status" value="1"/>
</dbReference>
<dbReference type="InterPro" id="IPR051895">
    <property type="entry name" value="OTP_Homeobox"/>
</dbReference>
<evidence type="ECO:0000256" key="9">
    <source>
        <dbReference type="SAM" id="MobiDB-lite"/>
    </source>
</evidence>
<keyword evidence="6 7" id="KW-0539">Nucleus</keyword>
<dbReference type="GO" id="GO:0030182">
    <property type="term" value="P:neuron differentiation"/>
    <property type="evidence" value="ECO:0007669"/>
    <property type="project" value="TreeGrafter"/>
</dbReference>
<evidence type="ECO:0000256" key="6">
    <source>
        <dbReference type="ARBA" id="ARBA00023242"/>
    </source>
</evidence>
<dbReference type="AlphaFoldDB" id="H2Z023"/>
<dbReference type="PROSITE" id="PS50071">
    <property type="entry name" value="HOMEOBOX_2"/>
    <property type="match status" value="1"/>
</dbReference>
<name>H2Z023_CIOSA</name>
<evidence type="ECO:0000313" key="12">
    <source>
        <dbReference type="Proteomes" id="UP000007875"/>
    </source>
</evidence>